<feature type="chain" id="PRO_5042473768" evidence="13">
    <location>
        <begin position="23"/>
        <end position="814"/>
    </location>
</feature>
<dbReference type="GO" id="GO:0006629">
    <property type="term" value="P:lipid metabolic process"/>
    <property type="evidence" value="ECO:0007669"/>
    <property type="project" value="UniProtKB-ARBA"/>
</dbReference>
<keyword evidence="13" id="KW-0732">Signal</keyword>
<dbReference type="GO" id="GO:0005506">
    <property type="term" value="F:iron ion binding"/>
    <property type="evidence" value="ECO:0007669"/>
    <property type="project" value="InterPro"/>
</dbReference>
<evidence type="ECO:0000256" key="3">
    <source>
        <dbReference type="ARBA" id="ARBA00004406"/>
    </source>
</evidence>
<dbReference type="InterPro" id="IPR002401">
    <property type="entry name" value="Cyt_P450_E_grp-I"/>
</dbReference>
<dbReference type="Pfam" id="PF00106">
    <property type="entry name" value="adh_short"/>
    <property type="match status" value="1"/>
</dbReference>
<dbReference type="PROSITE" id="PS00061">
    <property type="entry name" value="ADH_SHORT"/>
    <property type="match status" value="1"/>
</dbReference>
<evidence type="ECO:0000313" key="16">
    <source>
        <dbReference type="RefSeq" id="XP_028968421.1"/>
    </source>
</evidence>
<dbReference type="InterPro" id="IPR001128">
    <property type="entry name" value="Cyt_P450"/>
</dbReference>
<evidence type="ECO:0000256" key="7">
    <source>
        <dbReference type="ARBA" id="ARBA00022848"/>
    </source>
</evidence>
<dbReference type="FunFam" id="1.10.630.10:FF:000182">
    <property type="entry name" value="Cytochrome P450 3A4"/>
    <property type="match status" value="1"/>
</dbReference>
<dbReference type="SMART" id="SM00822">
    <property type="entry name" value="PKS_KR"/>
    <property type="match status" value="1"/>
</dbReference>
<evidence type="ECO:0000313" key="15">
    <source>
        <dbReference type="Proteomes" id="UP000694867"/>
    </source>
</evidence>
<evidence type="ECO:0000256" key="6">
    <source>
        <dbReference type="ARBA" id="ARBA00022723"/>
    </source>
</evidence>
<keyword evidence="7" id="KW-0492">Microsome</keyword>
<dbReference type="KEGG" id="goe:100905941"/>
<comment type="similarity">
    <text evidence="4">Belongs to the cytochrome P450 family.</text>
</comment>
<keyword evidence="9 12" id="KW-0408">Iron</keyword>
<keyword evidence="5 12" id="KW-0349">Heme</keyword>
<evidence type="ECO:0000256" key="5">
    <source>
        <dbReference type="ARBA" id="ARBA00022617"/>
    </source>
</evidence>
<dbReference type="SUPFAM" id="SSF51735">
    <property type="entry name" value="NAD(P)-binding Rossmann-fold domains"/>
    <property type="match status" value="1"/>
</dbReference>
<dbReference type="GO" id="GO:0020037">
    <property type="term" value="F:heme binding"/>
    <property type="evidence" value="ECO:0007669"/>
    <property type="project" value="InterPro"/>
</dbReference>
<dbReference type="InterPro" id="IPR057326">
    <property type="entry name" value="KR_dom"/>
</dbReference>
<feature type="domain" description="Ketoreductase" evidence="14">
    <location>
        <begin position="537"/>
        <end position="727"/>
    </location>
</feature>
<evidence type="ECO:0000256" key="13">
    <source>
        <dbReference type="SAM" id="SignalP"/>
    </source>
</evidence>
<dbReference type="PROSITE" id="PS00086">
    <property type="entry name" value="CYTOCHROME_P450"/>
    <property type="match status" value="1"/>
</dbReference>
<dbReference type="GeneID" id="100905941"/>
<dbReference type="PANTHER" id="PTHR24302">
    <property type="entry name" value="CYTOCHROME P450 FAMILY 3"/>
    <property type="match status" value="1"/>
</dbReference>
<gene>
    <name evidence="16" type="primary">LOC100905941</name>
</gene>
<organism evidence="15 16">
    <name type="scientific">Galendromus occidentalis</name>
    <name type="common">western predatory mite</name>
    <dbReference type="NCBI Taxonomy" id="34638"/>
    <lineage>
        <taxon>Eukaryota</taxon>
        <taxon>Metazoa</taxon>
        <taxon>Ecdysozoa</taxon>
        <taxon>Arthropoda</taxon>
        <taxon>Chelicerata</taxon>
        <taxon>Arachnida</taxon>
        <taxon>Acari</taxon>
        <taxon>Parasitiformes</taxon>
        <taxon>Mesostigmata</taxon>
        <taxon>Gamasina</taxon>
        <taxon>Phytoseioidea</taxon>
        <taxon>Phytoseiidae</taxon>
        <taxon>Typhlodrominae</taxon>
        <taxon>Galendromus</taxon>
    </lineage>
</organism>
<dbReference type="InterPro" id="IPR036396">
    <property type="entry name" value="Cyt_P450_sf"/>
</dbReference>
<comment type="function">
    <text evidence="11">Cytochromes P450 are a group of heme-thiolate monooxygenases. They oxidize a variety of structurally unrelated compounds, including steroids, fatty acids, and xenobiotics.</text>
</comment>
<dbReference type="InterPro" id="IPR036291">
    <property type="entry name" value="NAD(P)-bd_dom_sf"/>
</dbReference>
<dbReference type="GO" id="GO:0005789">
    <property type="term" value="C:endoplasmic reticulum membrane"/>
    <property type="evidence" value="ECO:0007669"/>
    <property type="project" value="UniProtKB-SubCell"/>
</dbReference>
<keyword evidence="8" id="KW-0560">Oxidoreductase</keyword>
<evidence type="ECO:0000259" key="14">
    <source>
        <dbReference type="SMART" id="SM00822"/>
    </source>
</evidence>
<evidence type="ECO:0000256" key="2">
    <source>
        <dbReference type="ARBA" id="ARBA00004174"/>
    </source>
</evidence>
<dbReference type="InterPro" id="IPR050705">
    <property type="entry name" value="Cytochrome_P450_3A"/>
</dbReference>
<dbReference type="InterPro" id="IPR002347">
    <property type="entry name" value="SDR_fam"/>
</dbReference>
<dbReference type="GO" id="GO:0008395">
    <property type="term" value="F:steroid hydroxylase activity"/>
    <property type="evidence" value="ECO:0007669"/>
    <property type="project" value="TreeGrafter"/>
</dbReference>
<evidence type="ECO:0000256" key="12">
    <source>
        <dbReference type="PIRSR" id="PIRSR602401-1"/>
    </source>
</evidence>
<name>A0AAJ7SGQ4_9ACAR</name>
<feature type="binding site" description="axial binding residue" evidence="12">
    <location>
        <position position="434"/>
    </location>
    <ligand>
        <name>heme</name>
        <dbReference type="ChEBI" id="CHEBI:30413"/>
    </ligand>
    <ligandPart>
        <name>Fe</name>
        <dbReference type="ChEBI" id="CHEBI:18248"/>
    </ligandPart>
</feature>
<evidence type="ECO:0000256" key="4">
    <source>
        <dbReference type="ARBA" id="ARBA00010617"/>
    </source>
</evidence>
<keyword evidence="10" id="KW-0503">Monooxygenase</keyword>
<evidence type="ECO:0000256" key="11">
    <source>
        <dbReference type="ARBA" id="ARBA00043906"/>
    </source>
</evidence>
<dbReference type="PRINTS" id="PR00463">
    <property type="entry name" value="EP450I"/>
</dbReference>
<evidence type="ECO:0000256" key="10">
    <source>
        <dbReference type="ARBA" id="ARBA00023033"/>
    </source>
</evidence>
<sequence>MFLTAILFVSVTLLVLKLFRLATHWNDKGIPHESFLEALHRSLWKNTVRNPFDNYDDAVRKHGRIFGSYRGLSAVLVVSELNAAKEVFIKQFPNFYQRTFDIPVGDKLWDNLPGTLPHDDWKVVRSLLGYSFTASKLKGMIPKFDRIAKRSVAHLEKIARTTENEIILNRSIKAYALDSVVAAAFGVDLESEDNPNSPFIKHASDLFNPSFGTYLFMFAPRLLKYCPFAGFPPKATSEFFNKFGKRILDEKRANLDQTIKNGTADILDNLLIAQREDPSSIITDDVLTSQAFIFYLGGVDTTVVTLEMTTFFMTIHPEVQDKVVEEIEQVMGNRDQVEYDDVQKMKYLDATIQESLRFYPISFLIDRFCNKDTTVAGVPIKTGTIVEVPIRSMHFDPELFPEPEKFMPERFLKETSQDGAVQGILTFGEGPKNCVGRRLATMNVQVLLANMLRKIKLEACEATPKSLKLKGGMNFTNVSEKPLVLRVTPYRGMMGLLLIGASVTALAALWGIYGDADLSTLIAHNIWHNRRNKYRGKVIWITGASSGIGEEVAYAFARLGCKIVISGTRIAELERVRNKCEMLSSECRVKILCGDISDTKRHPEWLQEVTDAFGEVHVLVNNAGRSQRSNFEKIPETIERELFDVNVFSVMSLTRVVVARWLEKDLRDREILVTSSTAGKIGAPLSATYCASKHALHGFFEGLRSELSCREFPMRISLACPGPVRSNIRVSAYTDTVGQQYNMPDTAGQKNLMETARCAQLMVSGLASGLDEMWICRQPVLIVYYLAQYMPSVMRMYLLKLFMNKNTLRVRDGH</sequence>
<keyword evidence="15" id="KW-1185">Reference proteome</keyword>
<comment type="subcellular location">
    <subcellularLocation>
        <location evidence="3">Endoplasmic reticulum membrane</location>
        <topology evidence="3">Peripheral membrane protein</topology>
    </subcellularLocation>
    <subcellularLocation>
        <location evidence="2">Microsome membrane</location>
        <topology evidence="2">Peripheral membrane protein</topology>
    </subcellularLocation>
</comment>
<dbReference type="SUPFAM" id="SSF48264">
    <property type="entry name" value="Cytochrome P450"/>
    <property type="match status" value="1"/>
</dbReference>
<protein>
    <submittedName>
        <fullName evidence="16">Cytochrome P450 3A8</fullName>
    </submittedName>
</protein>
<dbReference type="Proteomes" id="UP000694867">
    <property type="component" value="Unplaced"/>
</dbReference>
<dbReference type="InterPro" id="IPR017972">
    <property type="entry name" value="Cyt_P450_CS"/>
</dbReference>
<dbReference type="PANTHER" id="PTHR24302:SF15">
    <property type="entry name" value="FATTY-ACID PEROXYGENASE"/>
    <property type="match status" value="1"/>
</dbReference>
<dbReference type="Pfam" id="PF00067">
    <property type="entry name" value="p450"/>
    <property type="match status" value="1"/>
</dbReference>
<dbReference type="GO" id="GO:0016705">
    <property type="term" value="F:oxidoreductase activity, acting on paired donors, with incorporation or reduction of molecular oxygen"/>
    <property type="evidence" value="ECO:0007669"/>
    <property type="project" value="InterPro"/>
</dbReference>
<dbReference type="Gene3D" id="1.10.630.10">
    <property type="entry name" value="Cytochrome P450"/>
    <property type="match status" value="1"/>
</dbReference>
<keyword evidence="7" id="KW-0256">Endoplasmic reticulum</keyword>
<evidence type="ECO:0000256" key="8">
    <source>
        <dbReference type="ARBA" id="ARBA00023002"/>
    </source>
</evidence>
<accession>A0AAJ7SGQ4</accession>
<feature type="signal peptide" evidence="13">
    <location>
        <begin position="1"/>
        <end position="22"/>
    </location>
</feature>
<keyword evidence="6 12" id="KW-0479">Metal-binding</keyword>
<dbReference type="AlphaFoldDB" id="A0AAJ7SGQ4"/>
<proteinExistence type="inferred from homology"/>
<dbReference type="PRINTS" id="PR00385">
    <property type="entry name" value="P450"/>
</dbReference>
<evidence type="ECO:0000256" key="1">
    <source>
        <dbReference type="ARBA" id="ARBA00001971"/>
    </source>
</evidence>
<dbReference type="RefSeq" id="XP_028968421.1">
    <property type="nucleotide sequence ID" value="XM_029112588.1"/>
</dbReference>
<comment type="cofactor">
    <cofactor evidence="1 12">
        <name>heme</name>
        <dbReference type="ChEBI" id="CHEBI:30413"/>
    </cofactor>
</comment>
<reference evidence="16" key="1">
    <citation type="submission" date="2025-08" db="UniProtKB">
        <authorList>
            <consortium name="RefSeq"/>
        </authorList>
    </citation>
    <scope>IDENTIFICATION</scope>
</reference>
<dbReference type="Gene3D" id="3.40.50.720">
    <property type="entry name" value="NAD(P)-binding Rossmann-like Domain"/>
    <property type="match status" value="1"/>
</dbReference>
<evidence type="ECO:0000256" key="9">
    <source>
        <dbReference type="ARBA" id="ARBA00023004"/>
    </source>
</evidence>
<dbReference type="InterPro" id="IPR020904">
    <property type="entry name" value="Sc_DH/Rdtase_CS"/>
</dbReference>